<dbReference type="GO" id="GO:0016491">
    <property type="term" value="F:oxidoreductase activity"/>
    <property type="evidence" value="ECO:0007669"/>
    <property type="project" value="UniProtKB-KW"/>
</dbReference>
<dbReference type="Pfam" id="PF22725">
    <property type="entry name" value="GFO_IDH_MocA_C3"/>
    <property type="match status" value="1"/>
</dbReference>
<feature type="domain" description="Gfo/Idh/MocA-like oxidoreductase N-terminal" evidence="3">
    <location>
        <begin position="9"/>
        <end position="124"/>
    </location>
</feature>
<organism evidence="5 6">
    <name type="scientific">Nocardiopsis ansamitocini</name>
    <dbReference type="NCBI Taxonomy" id="1670832"/>
    <lineage>
        <taxon>Bacteria</taxon>
        <taxon>Bacillati</taxon>
        <taxon>Actinomycetota</taxon>
        <taxon>Actinomycetes</taxon>
        <taxon>Streptosporangiales</taxon>
        <taxon>Nocardiopsidaceae</taxon>
        <taxon>Nocardiopsis</taxon>
    </lineage>
</organism>
<gene>
    <name evidence="5" type="ORF">Nans01_27560</name>
</gene>
<reference evidence="5" key="1">
    <citation type="submission" date="2023-02" db="EMBL/GenBank/DDBJ databases">
        <title>Nocardiopsis ansamitocini NBRC 112285.</title>
        <authorList>
            <person name="Ichikawa N."/>
            <person name="Sato H."/>
            <person name="Tonouchi N."/>
        </authorList>
    </citation>
    <scope>NUCLEOTIDE SEQUENCE</scope>
    <source>
        <strain evidence="5">NBRC 112285</strain>
    </source>
</reference>
<keyword evidence="2" id="KW-0560">Oxidoreductase</keyword>
<dbReference type="SUPFAM" id="SSF55347">
    <property type="entry name" value="Glyceraldehyde-3-phosphate dehydrogenase-like, C-terminal domain"/>
    <property type="match status" value="1"/>
</dbReference>
<evidence type="ECO:0000259" key="3">
    <source>
        <dbReference type="Pfam" id="PF01408"/>
    </source>
</evidence>
<comment type="similarity">
    <text evidence="1">Belongs to the Gfo/Idh/MocA family.</text>
</comment>
<dbReference type="InterPro" id="IPR000683">
    <property type="entry name" value="Gfo/Idh/MocA-like_OxRdtase_N"/>
</dbReference>
<dbReference type="InterPro" id="IPR055170">
    <property type="entry name" value="GFO_IDH_MocA-like_dom"/>
</dbReference>
<keyword evidence="6" id="KW-1185">Reference proteome</keyword>
<dbReference type="Gene3D" id="3.30.360.10">
    <property type="entry name" value="Dihydrodipicolinate Reductase, domain 2"/>
    <property type="match status" value="1"/>
</dbReference>
<feature type="domain" description="GFO/IDH/MocA-like oxidoreductase" evidence="4">
    <location>
        <begin position="136"/>
        <end position="252"/>
    </location>
</feature>
<proteinExistence type="inferred from homology"/>
<dbReference type="AlphaFoldDB" id="A0A9W6P750"/>
<dbReference type="PANTHER" id="PTHR22604">
    <property type="entry name" value="OXIDOREDUCTASES"/>
    <property type="match status" value="1"/>
</dbReference>
<name>A0A9W6P750_9ACTN</name>
<evidence type="ECO:0000259" key="4">
    <source>
        <dbReference type="Pfam" id="PF22725"/>
    </source>
</evidence>
<dbReference type="Gene3D" id="3.40.50.720">
    <property type="entry name" value="NAD(P)-binding Rossmann-like Domain"/>
    <property type="match status" value="1"/>
</dbReference>
<evidence type="ECO:0000313" key="6">
    <source>
        <dbReference type="Proteomes" id="UP001165092"/>
    </source>
</evidence>
<dbReference type="GO" id="GO:0000166">
    <property type="term" value="F:nucleotide binding"/>
    <property type="evidence" value="ECO:0007669"/>
    <property type="project" value="InterPro"/>
</dbReference>
<evidence type="ECO:0000256" key="1">
    <source>
        <dbReference type="ARBA" id="ARBA00010928"/>
    </source>
</evidence>
<sequence length="332" mass="35399">MTTGHGELRWGIQATGAIAAAFAQGLRAVGGARLTAVGSRTVEGADRFADQWGIPNRHGSLAGLAADPDVDVVYVATPHPAHHTATLACLEAGKHVLCEKPLAMNIRQATEMVEAARRNERFLMEAMWTRFAPATRAIKRLVDDGAIGELRVLNADFGNAVPYDPRHRIWAPELGGGALLDLGVYPIALASFFLGELTVVGATGHRAPNGVVDAQAAVVVVGAAGATGLLSCSLEAPLPNRVALAGTLGRIEFDRWWCPTEFTLHRNGRDPESFVFPHRANGYEYEAEEVAARIAEGALESPLMSWDESLRVTAVLDEVRARLGVVYPADAG</sequence>
<dbReference type="InterPro" id="IPR050984">
    <property type="entry name" value="Gfo/Idh/MocA_domain"/>
</dbReference>
<evidence type="ECO:0000313" key="5">
    <source>
        <dbReference type="EMBL" id="GLU48405.1"/>
    </source>
</evidence>
<comment type="caution">
    <text evidence="5">The sequence shown here is derived from an EMBL/GenBank/DDBJ whole genome shotgun (WGS) entry which is preliminary data.</text>
</comment>
<dbReference type="PANTHER" id="PTHR22604:SF105">
    <property type="entry name" value="TRANS-1,2-DIHYDROBENZENE-1,2-DIOL DEHYDROGENASE"/>
    <property type="match status" value="1"/>
</dbReference>
<dbReference type="Proteomes" id="UP001165092">
    <property type="component" value="Unassembled WGS sequence"/>
</dbReference>
<dbReference type="SUPFAM" id="SSF51735">
    <property type="entry name" value="NAD(P)-binding Rossmann-fold domains"/>
    <property type="match status" value="1"/>
</dbReference>
<dbReference type="InterPro" id="IPR036291">
    <property type="entry name" value="NAD(P)-bd_dom_sf"/>
</dbReference>
<evidence type="ECO:0000256" key="2">
    <source>
        <dbReference type="ARBA" id="ARBA00023002"/>
    </source>
</evidence>
<protein>
    <submittedName>
        <fullName evidence="5">Oxidoreductase</fullName>
    </submittedName>
</protein>
<dbReference type="Pfam" id="PF01408">
    <property type="entry name" value="GFO_IDH_MocA"/>
    <property type="match status" value="1"/>
</dbReference>
<accession>A0A9W6P750</accession>
<dbReference type="RefSeq" id="WP_285759892.1">
    <property type="nucleotide sequence ID" value="NZ_BSQG01000004.1"/>
</dbReference>
<dbReference type="EMBL" id="BSQG01000004">
    <property type="protein sequence ID" value="GLU48405.1"/>
    <property type="molecule type" value="Genomic_DNA"/>
</dbReference>